<evidence type="ECO:0000259" key="5">
    <source>
        <dbReference type="Pfam" id="PF25561"/>
    </source>
</evidence>
<dbReference type="OMA" id="MITYKEN"/>
<name>A0A913Y0E1_EXADI</name>
<feature type="domain" description="ZMYM2-like/QRICH1 C-terminal" evidence="4">
    <location>
        <begin position="183"/>
        <end position="241"/>
    </location>
</feature>
<dbReference type="PANTHER" id="PTHR21446:SF12">
    <property type="entry name" value="POTASSIUM CHANNEL TETRAMERIZATION DOMAIN CONTAINING 1"/>
    <property type="match status" value="1"/>
</dbReference>
<evidence type="ECO:0000256" key="2">
    <source>
        <dbReference type="ARBA" id="ARBA00022553"/>
    </source>
</evidence>
<dbReference type="InterPro" id="IPR021893">
    <property type="entry name" value="ZMYM2-like_C"/>
</dbReference>
<accession>A0A913Y0E1</accession>
<evidence type="ECO:0000259" key="4">
    <source>
        <dbReference type="Pfam" id="PF12012"/>
    </source>
</evidence>
<proteinExistence type="predicted"/>
<dbReference type="RefSeq" id="XP_020912548.1">
    <property type="nucleotide sequence ID" value="XM_021056889.2"/>
</dbReference>
<dbReference type="InterPro" id="IPR052787">
    <property type="entry name" value="MAVS"/>
</dbReference>
<dbReference type="AlphaFoldDB" id="A0A913Y0E1"/>
<keyword evidence="7" id="KW-1185">Reference proteome</keyword>
<organism evidence="6 7">
    <name type="scientific">Exaiptasia diaphana</name>
    <name type="common">Tropical sea anemone</name>
    <name type="synonym">Aiptasia pulchella</name>
    <dbReference type="NCBI Taxonomy" id="2652724"/>
    <lineage>
        <taxon>Eukaryota</taxon>
        <taxon>Metazoa</taxon>
        <taxon>Cnidaria</taxon>
        <taxon>Anthozoa</taxon>
        <taxon>Hexacorallia</taxon>
        <taxon>Actiniaria</taxon>
        <taxon>Aiptasiidae</taxon>
        <taxon>Exaiptasia</taxon>
    </lineage>
</organism>
<dbReference type="Proteomes" id="UP000887567">
    <property type="component" value="Unplaced"/>
</dbReference>
<dbReference type="KEGG" id="epa:110250284"/>
<dbReference type="Pfam" id="PF12012">
    <property type="entry name" value="DUF3504"/>
    <property type="match status" value="1"/>
</dbReference>
<evidence type="ECO:0000313" key="7">
    <source>
        <dbReference type="Proteomes" id="UP000887567"/>
    </source>
</evidence>
<dbReference type="PANTHER" id="PTHR21446">
    <property type="entry name" value="DUF3504 DOMAIN-CONTAINING PROTEIN"/>
    <property type="match status" value="1"/>
</dbReference>
<dbReference type="OrthoDB" id="5975463at2759"/>
<dbReference type="GeneID" id="110250284"/>
<evidence type="ECO:0000256" key="3">
    <source>
        <dbReference type="ARBA" id="ARBA00022843"/>
    </source>
</evidence>
<keyword evidence="2" id="KW-0597">Phosphoprotein</keyword>
<feature type="domain" description="QRICH1-like" evidence="5">
    <location>
        <begin position="52"/>
        <end position="149"/>
    </location>
</feature>
<dbReference type="EnsemblMetazoa" id="XM_021056889.2">
    <property type="protein sequence ID" value="XP_020912548.1"/>
    <property type="gene ID" value="LOC110250284"/>
</dbReference>
<evidence type="ECO:0000256" key="1">
    <source>
        <dbReference type="ARBA" id="ARBA00022499"/>
    </source>
</evidence>
<protein>
    <submittedName>
        <fullName evidence="6">Uncharacterized protein</fullName>
    </submittedName>
</protein>
<keyword evidence="1" id="KW-1017">Isopeptide bond</keyword>
<keyword evidence="3" id="KW-0832">Ubl conjugation</keyword>
<sequence length="269" mass="31567">MLESHLILKSFILFEMESEDDFQPAKRFRKARTTEEEKEMLEKAIPKSTRYKNTWAFKLFEDWKSERANKTAILEASSVNSKLEELENLDHDFILMKPKSLNFWVGKFIQEVTSKDGKRFPGATLYQIVAGLKRFLEEHNRNDVNMLDKQKPDYADLRKILDAEMKSAQKDGIVSKKEDKEAISEEEEEKMWSQGHFGTITAKSLLNTVYFYNGKMFGLRANEHRMLRLRDIQVSSNMITYKENTSKTFHGGIKDLKKKPRFVNHICHN</sequence>
<dbReference type="InterPro" id="IPR057926">
    <property type="entry name" value="QRICH1_dom"/>
</dbReference>
<evidence type="ECO:0000313" key="6">
    <source>
        <dbReference type="EnsemblMetazoa" id="XP_020912548.1"/>
    </source>
</evidence>
<reference evidence="6" key="1">
    <citation type="submission" date="2022-11" db="UniProtKB">
        <authorList>
            <consortium name="EnsemblMetazoa"/>
        </authorList>
    </citation>
    <scope>IDENTIFICATION</scope>
</reference>
<dbReference type="Pfam" id="PF25561">
    <property type="entry name" value="QRICH1"/>
    <property type="match status" value="1"/>
</dbReference>